<comment type="caution">
    <text evidence="2">The sequence shown here is derived from an EMBL/GenBank/DDBJ whole genome shotgun (WGS) entry which is preliminary data.</text>
</comment>
<name>A0A106BSI1_THIDE</name>
<feature type="signal peptide" evidence="1">
    <location>
        <begin position="1"/>
        <end position="22"/>
    </location>
</feature>
<dbReference type="Proteomes" id="UP000064243">
    <property type="component" value="Unassembled WGS sequence"/>
</dbReference>
<reference evidence="2 3" key="1">
    <citation type="journal article" date="2015" name="Appl. Environ. Microbiol.">
        <title>Aerobic and Anaerobic Thiosulfate Oxidation by a Cold-Adapted, Subglacial Chemoautotroph.</title>
        <authorList>
            <person name="Harrold Z.R."/>
            <person name="Skidmore M.L."/>
            <person name="Hamilton T.L."/>
            <person name="Desch L."/>
            <person name="Amada K."/>
            <person name="van Gelder W."/>
            <person name="Glover K."/>
            <person name="Roden E.E."/>
            <person name="Boyd E.S."/>
        </authorList>
    </citation>
    <scope>NUCLEOTIDE SEQUENCE [LARGE SCALE GENOMIC DNA]</scope>
    <source>
        <strain evidence="2 3">RG</strain>
    </source>
</reference>
<dbReference type="Pfam" id="PF12974">
    <property type="entry name" value="Phosphonate-bd"/>
    <property type="match status" value="1"/>
</dbReference>
<keyword evidence="3" id="KW-1185">Reference proteome</keyword>
<keyword evidence="1" id="KW-0732">Signal</keyword>
<organism evidence="2 3">
    <name type="scientific">Thiobacillus denitrificans</name>
    <dbReference type="NCBI Taxonomy" id="36861"/>
    <lineage>
        <taxon>Bacteria</taxon>
        <taxon>Pseudomonadati</taxon>
        <taxon>Pseudomonadota</taxon>
        <taxon>Betaproteobacteria</taxon>
        <taxon>Nitrosomonadales</taxon>
        <taxon>Thiobacillaceae</taxon>
        <taxon>Thiobacillus</taxon>
    </lineage>
</organism>
<gene>
    <name evidence="2" type="ORF">ABW22_03575</name>
</gene>
<evidence type="ECO:0000313" key="2">
    <source>
        <dbReference type="EMBL" id="KVW97839.1"/>
    </source>
</evidence>
<protein>
    <recommendedName>
        <fullName evidence="4">Solute-binding protein family 3/N-terminal domain-containing protein</fullName>
    </recommendedName>
</protein>
<feature type="chain" id="PRO_5007125758" description="Solute-binding protein family 3/N-terminal domain-containing protein" evidence="1">
    <location>
        <begin position="23"/>
        <end position="265"/>
    </location>
</feature>
<evidence type="ECO:0000313" key="3">
    <source>
        <dbReference type="Proteomes" id="UP000064243"/>
    </source>
</evidence>
<dbReference type="EMBL" id="LDUG01000014">
    <property type="protein sequence ID" value="KVW97839.1"/>
    <property type="molecule type" value="Genomic_DNA"/>
</dbReference>
<dbReference type="OrthoDB" id="8558046at2"/>
<sequence>MRRRSFLAGLTILSALPLVAHAAGRDLRIGIYPGTGKADILMGDFRAYAMPFAQALASALGATPKLTLFRSIRSVMGSLKSGRLDLYFVPPSVAVAVLDHDFSPIARVRDQATGVLVRRKGVAVKTVALTEKESWLDVMARYTLKQNKHDSMKLLNFKTQDEVALAMQRDYAQAGSLRSKLANELVAKDEFEIWHPLPTTPDFTLMASNRLSAAEQGKLGAAAVALTPAATESLQQTIHSKVTGFVIDKETDYKMIKQAISEAGY</sequence>
<dbReference type="AlphaFoldDB" id="A0A106BSI1"/>
<dbReference type="PATRIC" id="fig|36861.3.peg.161"/>
<evidence type="ECO:0000256" key="1">
    <source>
        <dbReference type="SAM" id="SignalP"/>
    </source>
</evidence>
<evidence type="ECO:0008006" key="4">
    <source>
        <dbReference type="Google" id="ProtNLM"/>
    </source>
</evidence>
<dbReference type="RefSeq" id="WP_059752017.1">
    <property type="nucleotide sequence ID" value="NZ_LDUG01000014.1"/>
</dbReference>
<accession>A0A106BSI1</accession>
<dbReference type="SUPFAM" id="SSF53850">
    <property type="entry name" value="Periplasmic binding protein-like II"/>
    <property type="match status" value="1"/>
</dbReference>
<proteinExistence type="predicted"/>